<dbReference type="RefSeq" id="WP_110937935.1">
    <property type="nucleotide sequence ID" value="NZ_KZ614147.1"/>
</dbReference>
<reference evidence="1 2" key="1">
    <citation type="submission" date="2017-10" db="EMBL/GenBank/DDBJ databases">
        <title>Bacillus sp. nov., a halophilic bacterium isolated from a Keqin Lake.</title>
        <authorList>
            <person name="Wang H."/>
        </authorList>
    </citation>
    <scope>NUCLEOTIDE SEQUENCE [LARGE SCALE GENOMIC DNA]</scope>
    <source>
        <strain evidence="1 2">KCTC 13187</strain>
    </source>
</reference>
<comment type="caution">
    <text evidence="1">The sequence shown here is derived from an EMBL/GenBank/DDBJ whole genome shotgun (WGS) entry which is preliminary data.</text>
</comment>
<evidence type="ECO:0000313" key="2">
    <source>
        <dbReference type="Proteomes" id="UP000281498"/>
    </source>
</evidence>
<keyword evidence="2" id="KW-1185">Reference proteome</keyword>
<dbReference type="EMBL" id="PDOE01000011">
    <property type="protein sequence ID" value="RKL65803.1"/>
    <property type="molecule type" value="Genomic_DNA"/>
</dbReference>
<accession>A0A3A9K827</accession>
<organism evidence="1 2">
    <name type="scientific">Salipaludibacillus neizhouensis</name>
    <dbReference type="NCBI Taxonomy" id="885475"/>
    <lineage>
        <taxon>Bacteria</taxon>
        <taxon>Bacillati</taxon>
        <taxon>Bacillota</taxon>
        <taxon>Bacilli</taxon>
        <taxon>Bacillales</taxon>
        <taxon>Bacillaceae</taxon>
    </lineage>
</organism>
<dbReference type="Proteomes" id="UP000281498">
    <property type="component" value="Unassembled WGS sequence"/>
</dbReference>
<sequence length="231" mass="27505">MESVETLKPIEKKIQQWMYYENNKPKVPYKGNEKLHDNFRKENDLDCQLTDGNLEADTIISLWLPLRFSLVRLNQYPFLKKIGNINNKMAFLNEFIKHDLEEFLPVNEPIVVKLSELFRRGMKRENVMILPNRRINCERSAKPYFDYVPHFLHDCFQGGYFGKYFSNDNELDKWIEEENLKMFFENEEKSKFMLKDLSGSGSVKNNRHEKVETMLDNYICVLKARGRAESV</sequence>
<dbReference type="AlphaFoldDB" id="A0A3A9K827"/>
<evidence type="ECO:0000313" key="1">
    <source>
        <dbReference type="EMBL" id="RKL65803.1"/>
    </source>
</evidence>
<protein>
    <submittedName>
        <fullName evidence="1">Uncharacterized protein</fullName>
    </submittedName>
</protein>
<dbReference type="OrthoDB" id="2875186at2"/>
<proteinExistence type="predicted"/>
<gene>
    <name evidence="1" type="ORF">CR203_18245</name>
</gene>
<name>A0A3A9K827_9BACI</name>